<evidence type="ECO:0000313" key="1">
    <source>
        <dbReference type="EMBL" id="ORX91741.1"/>
    </source>
</evidence>
<gene>
    <name evidence="1" type="ORF">BCR34DRAFT_581369</name>
</gene>
<comment type="caution">
    <text evidence="1">The sequence shown here is derived from an EMBL/GenBank/DDBJ whole genome shotgun (WGS) entry which is preliminary data.</text>
</comment>
<dbReference type="OrthoDB" id="432970at2759"/>
<reference evidence="1 2" key="1">
    <citation type="submission" date="2016-07" db="EMBL/GenBank/DDBJ databases">
        <title>Pervasive Adenine N6-methylation of Active Genes in Fungi.</title>
        <authorList>
            <consortium name="DOE Joint Genome Institute"/>
            <person name="Mondo S.J."/>
            <person name="Dannebaum R.O."/>
            <person name="Kuo R.C."/>
            <person name="Labutti K."/>
            <person name="Haridas S."/>
            <person name="Kuo A."/>
            <person name="Salamov A."/>
            <person name="Ahrendt S.R."/>
            <person name="Lipzen A."/>
            <person name="Sullivan W."/>
            <person name="Andreopoulos W.B."/>
            <person name="Clum A."/>
            <person name="Lindquist E."/>
            <person name="Daum C."/>
            <person name="Ramamoorthy G.K."/>
            <person name="Gryganskyi A."/>
            <person name="Culley D."/>
            <person name="Magnuson J.K."/>
            <person name="James T.Y."/>
            <person name="O'Malley M.A."/>
            <person name="Stajich J.E."/>
            <person name="Spatafora J.W."/>
            <person name="Visel A."/>
            <person name="Grigoriev I.V."/>
        </authorList>
    </citation>
    <scope>NUCLEOTIDE SEQUENCE [LARGE SCALE GENOMIC DNA]</scope>
    <source>
        <strain evidence="1 2">CBS 115471</strain>
    </source>
</reference>
<dbReference type="STRING" id="1231657.A0A1Y1Y146"/>
<sequence length="61" mass="7172">MVDLYRRTGKTLTVSFTAILRTQHCPLSSATDWYDYYTKILDKCSLCLKINRDLKYHANEP</sequence>
<protein>
    <submittedName>
        <fullName evidence="1">Uncharacterized protein</fullName>
    </submittedName>
</protein>
<dbReference type="Proteomes" id="UP000193144">
    <property type="component" value="Unassembled WGS sequence"/>
</dbReference>
<keyword evidence="2" id="KW-1185">Reference proteome</keyword>
<evidence type="ECO:0000313" key="2">
    <source>
        <dbReference type="Proteomes" id="UP000193144"/>
    </source>
</evidence>
<dbReference type="EMBL" id="MCFA01000440">
    <property type="protein sequence ID" value="ORX91741.1"/>
    <property type="molecule type" value="Genomic_DNA"/>
</dbReference>
<dbReference type="AlphaFoldDB" id="A0A1Y1Y146"/>
<name>A0A1Y1Y146_9PLEO</name>
<organism evidence="1 2">
    <name type="scientific">Clohesyomyces aquaticus</name>
    <dbReference type="NCBI Taxonomy" id="1231657"/>
    <lineage>
        <taxon>Eukaryota</taxon>
        <taxon>Fungi</taxon>
        <taxon>Dikarya</taxon>
        <taxon>Ascomycota</taxon>
        <taxon>Pezizomycotina</taxon>
        <taxon>Dothideomycetes</taxon>
        <taxon>Pleosporomycetidae</taxon>
        <taxon>Pleosporales</taxon>
        <taxon>Lindgomycetaceae</taxon>
        <taxon>Clohesyomyces</taxon>
    </lineage>
</organism>
<proteinExistence type="predicted"/>
<accession>A0A1Y1Y146</accession>